<proteinExistence type="predicted"/>
<feature type="region of interest" description="Disordered" evidence="1">
    <location>
        <begin position="115"/>
        <end position="153"/>
    </location>
</feature>
<name>A0A9K3JP15_HELAN</name>
<feature type="region of interest" description="Disordered" evidence="1">
    <location>
        <begin position="171"/>
        <end position="197"/>
    </location>
</feature>
<dbReference type="AlphaFoldDB" id="A0A9K3JP15"/>
<organism evidence="2 3">
    <name type="scientific">Helianthus annuus</name>
    <name type="common">Common sunflower</name>
    <dbReference type="NCBI Taxonomy" id="4232"/>
    <lineage>
        <taxon>Eukaryota</taxon>
        <taxon>Viridiplantae</taxon>
        <taxon>Streptophyta</taxon>
        <taxon>Embryophyta</taxon>
        <taxon>Tracheophyta</taxon>
        <taxon>Spermatophyta</taxon>
        <taxon>Magnoliopsida</taxon>
        <taxon>eudicotyledons</taxon>
        <taxon>Gunneridae</taxon>
        <taxon>Pentapetalae</taxon>
        <taxon>asterids</taxon>
        <taxon>campanulids</taxon>
        <taxon>Asterales</taxon>
        <taxon>Asteraceae</taxon>
        <taxon>Asteroideae</taxon>
        <taxon>Heliantheae alliance</taxon>
        <taxon>Heliantheae</taxon>
        <taxon>Helianthus</taxon>
    </lineage>
</organism>
<gene>
    <name evidence="2" type="ORF">HanXRQr2_Chr02g0065361</name>
</gene>
<dbReference type="EMBL" id="MNCJ02000317">
    <property type="protein sequence ID" value="KAF5818448.1"/>
    <property type="molecule type" value="Genomic_DNA"/>
</dbReference>
<evidence type="ECO:0000313" key="3">
    <source>
        <dbReference type="Proteomes" id="UP000215914"/>
    </source>
</evidence>
<feature type="compositionally biased region" description="Basic and acidic residues" evidence="1">
    <location>
        <begin position="115"/>
        <end position="128"/>
    </location>
</feature>
<feature type="compositionally biased region" description="Basic and acidic residues" evidence="1">
    <location>
        <begin position="187"/>
        <end position="197"/>
    </location>
</feature>
<evidence type="ECO:0000313" key="2">
    <source>
        <dbReference type="EMBL" id="KAF5818448.1"/>
    </source>
</evidence>
<dbReference type="Gramene" id="mRNA:HanXRQr2_Chr02g0065361">
    <property type="protein sequence ID" value="CDS:HanXRQr2_Chr02g0065361.1"/>
    <property type="gene ID" value="HanXRQr2_Chr02g0065361"/>
</dbReference>
<protein>
    <submittedName>
        <fullName evidence="2">Transcription factor interactor and regulator CCHC(Zn) family</fullName>
    </submittedName>
</protein>
<reference evidence="2" key="1">
    <citation type="journal article" date="2017" name="Nature">
        <title>The sunflower genome provides insights into oil metabolism, flowering and Asterid evolution.</title>
        <authorList>
            <person name="Badouin H."/>
            <person name="Gouzy J."/>
            <person name="Grassa C.J."/>
            <person name="Murat F."/>
            <person name="Staton S.E."/>
            <person name="Cottret L."/>
            <person name="Lelandais-Briere C."/>
            <person name="Owens G.L."/>
            <person name="Carrere S."/>
            <person name="Mayjonade B."/>
            <person name="Legrand L."/>
            <person name="Gill N."/>
            <person name="Kane N.C."/>
            <person name="Bowers J.E."/>
            <person name="Hubner S."/>
            <person name="Bellec A."/>
            <person name="Berard A."/>
            <person name="Berges H."/>
            <person name="Blanchet N."/>
            <person name="Boniface M.C."/>
            <person name="Brunel D."/>
            <person name="Catrice O."/>
            <person name="Chaidir N."/>
            <person name="Claudel C."/>
            <person name="Donnadieu C."/>
            <person name="Faraut T."/>
            <person name="Fievet G."/>
            <person name="Helmstetter N."/>
            <person name="King M."/>
            <person name="Knapp S.J."/>
            <person name="Lai Z."/>
            <person name="Le Paslier M.C."/>
            <person name="Lippi Y."/>
            <person name="Lorenzon L."/>
            <person name="Mandel J.R."/>
            <person name="Marage G."/>
            <person name="Marchand G."/>
            <person name="Marquand E."/>
            <person name="Bret-Mestries E."/>
            <person name="Morien E."/>
            <person name="Nambeesan S."/>
            <person name="Nguyen T."/>
            <person name="Pegot-Espagnet P."/>
            <person name="Pouilly N."/>
            <person name="Raftis F."/>
            <person name="Sallet E."/>
            <person name="Schiex T."/>
            <person name="Thomas J."/>
            <person name="Vandecasteele C."/>
            <person name="Vares D."/>
            <person name="Vear F."/>
            <person name="Vautrin S."/>
            <person name="Crespi M."/>
            <person name="Mangin B."/>
            <person name="Burke J.M."/>
            <person name="Salse J."/>
            <person name="Munos S."/>
            <person name="Vincourt P."/>
            <person name="Rieseberg L.H."/>
            <person name="Langlade N.B."/>
        </authorList>
    </citation>
    <scope>NUCLEOTIDE SEQUENCE</scope>
    <source>
        <tissue evidence="2">Leaves</tissue>
    </source>
</reference>
<accession>A0A9K3JP15</accession>
<reference evidence="2" key="2">
    <citation type="submission" date="2020-06" db="EMBL/GenBank/DDBJ databases">
        <title>Helianthus annuus Genome sequencing and assembly Release 2.</title>
        <authorList>
            <person name="Gouzy J."/>
            <person name="Langlade N."/>
            <person name="Munos S."/>
        </authorList>
    </citation>
    <scope>NUCLEOTIDE SEQUENCE</scope>
    <source>
        <tissue evidence="2">Leaves</tissue>
    </source>
</reference>
<feature type="compositionally biased region" description="Acidic residues" evidence="1">
    <location>
        <begin position="171"/>
        <end position="186"/>
    </location>
</feature>
<keyword evidence="3" id="KW-1185">Reference proteome</keyword>
<comment type="caution">
    <text evidence="2">The sequence shown here is derived from an EMBL/GenBank/DDBJ whole genome shotgun (WGS) entry which is preliminary data.</text>
</comment>
<sequence length="225" mass="26354">MAGYHSEYPPHVWAFVESCQIFAQITTTAQDQGDSRFPEMFTILKRMIETLSQMIKESMNQHVDLRCQHCGGPHWYEDCPIYVNQKKNQSTIRFTWDDCYSDNIGFESYEGVKEEEEKVEEKHVKEELPSDPELSGLELERTTDDSVPPLVQQDVTPNWYSTPWYYGPEPIDDDFWNDDAGEDMDEPLDKMEDEKEHVPSWEEEFGDELVGLPNLDDEEFDHLVI</sequence>
<evidence type="ECO:0000256" key="1">
    <source>
        <dbReference type="SAM" id="MobiDB-lite"/>
    </source>
</evidence>
<dbReference type="Proteomes" id="UP000215914">
    <property type="component" value="Unassembled WGS sequence"/>
</dbReference>